<feature type="domain" description="Gelsolin-like" evidence="10">
    <location>
        <begin position="627"/>
        <end position="695"/>
    </location>
</feature>
<evidence type="ECO:0000313" key="12">
    <source>
        <dbReference type="Proteomes" id="UP001458880"/>
    </source>
</evidence>
<evidence type="ECO:0000256" key="7">
    <source>
        <dbReference type="ARBA" id="ARBA00023212"/>
    </source>
</evidence>
<evidence type="ECO:0000256" key="5">
    <source>
        <dbReference type="ARBA" id="ARBA00022837"/>
    </source>
</evidence>
<gene>
    <name evidence="11" type="ORF">QE152_g6776</name>
</gene>
<dbReference type="GO" id="GO:0005546">
    <property type="term" value="F:phosphatidylinositol-4,5-bisphosphate binding"/>
    <property type="evidence" value="ECO:0007669"/>
    <property type="project" value="TreeGrafter"/>
</dbReference>
<dbReference type="GO" id="GO:0051016">
    <property type="term" value="P:barbed-end actin filament capping"/>
    <property type="evidence" value="ECO:0007669"/>
    <property type="project" value="TreeGrafter"/>
</dbReference>
<reference evidence="11 12" key="1">
    <citation type="journal article" date="2024" name="BMC Genomics">
        <title>De novo assembly and annotation of Popillia japonica's genome with initial clues to its potential as an invasive pest.</title>
        <authorList>
            <person name="Cucini C."/>
            <person name="Boschi S."/>
            <person name="Funari R."/>
            <person name="Cardaioli E."/>
            <person name="Iannotti N."/>
            <person name="Marturano G."/>
            <person name="Paoli F."/>
            <person name="Bruttini M."/>
            <person name="Carapelli A."/>
            <person name="Frati F."/>
            <person name="Nardi F."/>
        </authorList>
    </citation>
    <scope>NUCLEOTIDE SEQUENCE [LARGE SCALE GENOMIC DNA]</scope>
    <source>
        <strain evidence="11">DMR45628</strain>
    </source>
</reference>
<feature type="domain" description="Gelsolin-like" evidence="10">
    <location>
        <begin position="26"/>
        <end position="103"/>
    </location>
</feature>
<comment type="function">
    <text evidence="8">Calcium-regulated, actin-modulating protein that binds to the plus (or barbed) ends of actin monomers or filaments, preventing monomer exchange (end-blocking or capping). It can promote the assembly of monomers into filaments (nucleation) as well as sever filaments already formed.</text>
</comment>
<evidence type="ECO:0000256" key="2">
    <source>
        <dbReference type="ARBA" id="ARBA00008418"/>
    </source>
</evidence>
<evidence type="ECO:0000313" key="11">
    <source>
        <dbReference type="EMBL" id="KAK9745593.1"/>
    </source>
</evidence>
<dbReference type="InterPro" id="IPR029006">
    <property type="entry name" value="ADF-H/Gelsolin-like_dom_sf"/>
</dbReference>
<comment type="subcellular location">
    <subcellularLocation>
        <location evidence="1">Cytoplasm</location>
        <location evidence="1">Cytoskeleton</location>
    </subcellularLocation>
</comment>
<dbReference type="GO" id="GO:0008154">
    <property type="term" value="P:actin polymerization or depolymerization"/>
    <property type="evidence" value="ECO:0007669"/>
    <property type="project" value="TreeGrafter"/>
</dbReference>
<keyword evidence="5" id="KW-0106">Calcium</keyword>
<feature type="domain" description="Gelsolin-like" evidence="10">
    <location>
        <begin position="520"/>
        <end position="587"/>
    </location>
</feature>
<dbReference type="CDD" id="cd11292">
    <property type="entry name" value="gelsolin_S3_like"/>
    <property type="match status" value="1"/>
</dbReference>
<dbReference type="GO" id="GO:0015629">
    <property type="term" value="C:actin cytoskeleton"/>
    <property type="evidence" value="ECO:0007669"/>
    <property type="project" value="TreeGrafter"/>
</dbReference>
<dbReference type="PANTHER" id="PTHR11977">
    <property type="entry name" value="VILLIN"/>
    <property type="match status" value="1"/>
</dbReference>
<dbReference type="CDD" id="cd11288">
    <property type="entry name" value="gelsolin_S5_like"/>
    <property type="match status" value="1"/>
</dbReference>
<sequence>MEPAFENAGKTPGVEIWRIENFKPVAYPKGDYGKFYTGDSYIILVTKEKRGVFSWDLHFWLGKETSQDESGAAAILTVHLDDQLGGAPVQHREVQNHESQLFLSHFKNGVRYAAGGVASGFTTVDRDSFETRLFHIKGKKNVRVKQVEPSIASMNQGDCFILDVGKTIYVYVGETAKRVERLKAISVANDVRDQDHSGRGKVVIIDESAHDDEIEDFFAAIGGGTAADIPDESVAGSDDEFESDEERAVTLSKVSDATGSVQVTTISGKPLKQSSLDTNDCFILETGEANIYVWVGRKCTTNEKNQAMTKAQQFIDNKNYPSWTQVERVVEGSETAAFKQYFQTWKGANEQYTRLIRSAGEEREPTKLEQKSAGEAPEFMPDDGTGEVEIFRVENFELEPVPEENYGKFFGGDSYVIKYRYGGNKYVIYMWQGKDSSIDEKAASALHAVRLDNELGGAAVQVRVVQGREPKHFLHIFKGKLIIFLGGHASGFKNMKDHDTYVADETRMFKIRGTSDIDVRAVQIEAKASSLQSDDVFVVEDGKTFWVWQGSGANDDEKNFVSHMIDLLEPDGEKHIIQEGEEPDEFWDALGGKTEYKTSFEDDLVPLSTTLYHARLTRKNKLLVDQIQDFSQDDLIQDDIMILDATNVIFIWVGKDSSEKEKEKTCEMVQKYLKKKVREDVVVFIIKQGQEPEAFTSLFPSWDENAFDEVESYESLKSKFEKMGA</sequence>
<comment type="similarity">
    <text evidence="2">Belongs to the villin/gelsolin family.</text>
</comment>
<dbReference type="Pfam" id="PF00626">
    <property type="entry name" value="Gelsolin"/>
    <property type="match status" value="6"/>
</dbReference>
<name>A0AAW1MH71_POPJA</name>
<feature type="domain" description="Gelsolin-like" evidence="10">
    <location>
        <begin position="141"/>
        <end position="208"/>
    </location>
</feature>
<dbReference type="GO" id="GO:0051015">
    <property type="term" value="F:actin filament binding"/>
    <property type="evidence" value="ECO:0007669"/>
    <property type="project" value="InterPro"/>
</dbReference>
<keyword evidence="4" id="KW-0677">Repeat</keyword>
<keyword evidence="12" id="KW-1185">Reference proteome</keyword>
<dbReference type="GO" id="GO:0051014">
    <property type="term" value="P:actin filament severing"/>
    <property type="evidence" value="ECO:0007669"/>
    <property type="project" value="TreeGrafter"/>
</dbReference>
<keyword evidence="6" id="KW-0009">Actin-binding</keyword>
<dbReference type="EMBL" id="JASPKY010000047">
    <property type="protein sequence ID" value="KAK9745593.1"/>
    <property type="molecule type" value="Genomic_DNA"/>
</dbReference>
<dbReference type="InterPro" id="IPR007122">
    <property type="entry name" value="Villin/Gelsolin"/>
</dbReference>
<evidence type="ECO:0000256" key="3">
    <source>
        <dbReference type="ARBA" id="ARBA00022490"/>
    </source>
</evidence>
<dbReference type="InterPro" id="IPR007123">
    <property type="entry name" value="Gelsolin-like_dom"/>
</dbReference>
<dbReference type="AlphaFoldDB" id="A0AAW1MH71"/>
<keyword evidence="3" id="KW-0963">Cytoplasm</keyword>
<dbReference type="FunFam" id="3.40.20.10:FF:000001">
    <property type="entry name" value="Gelsolin"/>
    <property type="match status" value="1"/>
</dbReference>
<accession>A0AAW1MH71</accession>
<evidence type="ECO:0000256" key="6">
    <source>
        <dbReference type="ARBA" id="ARBA00023203"/>
    </source>
</evidence>
<dbReference type="Proteomes" id="UP001458880">
    <property type="component" value="Unassembled WGS sequence"/>
</dbReference>
<evidence type="ECO:0000256" key="1">
    <source>
        <dbReference type="ARBA" id="ARBA00004245"/>
    </source>
</evidence>
<evidence type="ECO:0000256" key="9">
    <source>
        <dbReference type="SAM" id="MobiDB-lite"/>
    </source>
</evidence>
<dbReference type="SUPFAM" id="SSF55753">
    <property type="entry name" value="Actin depolymerizing proteins"/>
    <property type="match status" value="6"/>
</dbReference>
<dbReference type="SMART" id="SM00262">
    <property type="entry name" value="GEL"/>
    <property type="match status" value="6"/>
</dbReference>
<dbReference type="Gene3D" id="3.40.20.10">
    <property type="entry name" value="Severin"/>
    <property type="match status" value="6"/>
</dbReference>
<evidence type="ECO:0000256" key="8">
    <source>
        <dbReference type="ARBA" id="ARBA00055420"/>
    </source>
</evidence>
<organism evidence="11 12">
    <name type="scientific">Popillia japonica</name>
    <name type="common">Japanese beetle</name>
    <dbReference type="NCBI Taxonomy" id="7064"/>
    <lineage>
        <taxon>Eukaryota</taxon>
        <taxon>Metazoa</taxon>
        <taxon>Ecdysozoa</taxon>
        <taxon>Arthropoda</taxon>
        <taxon>Hexapoda</taxon>
        <taxon>Insecta</taxon>
        <taxon>Pterygota</taxon>
        <taxon>Neoptera</taxon>
        <taxon>Endopterygota</taxon>
        <taxon>Coleoptera</taxon>
        <taxon>Polyphaga</taxon>
        <taxon>Scarabaeiformia</taxon>
        <taxon>Scarabaeidae</taxon>
        <taxon>Rutelinae</taxon>
        <taxon>Popillia</taxon>
    </lineage>
</organism>
<feature type="domain" description="Gelsolin-like" evidence="10">
    <location>
        <begin position="270"/>
        <end position="338"/>
    </location>
</feature>
<evidence type="ECO:0000256" key="4">
    <source>
        <dbReference type="ARBA" id="ARBA00022737"/>
    </source>
</evidence>
<comment type="caution">
    <text evidence="11">The sequence shown here is derived from an EMBL/GenBank/DDBJ whole genome shotgun (WGS) entry which is preliminary data.</text>
</comment>
<feature type="compositionally biased region" description="Basic and acidic residues" evidence="9">
    <location>
        <begin position="360"/>
        <end position="372"/>
    </location>
</feature>
<evidence type="ECO:0000259" key="10">
    <source>
        <dbReference type="Pfam" id="PF00626"/>
    </source>
</evidence>
<dbReference type="CDD" id="cd11290">
    <property type="entry name" value="gelsolin_S1_like"/>
    <property type="match status" value="1"/>
</dbReference>
<dbReference type="PRINTS" id="PR00597">
    <property type="entry name" value="GELSOLIN"/>
</dbReference>
<feature type="region of interest" description="Disordered" evidence="9">
    <location>
        <begin position="360"/>
        <end position="379"/>
    </location>
</feature>
<dbReference type="FunFam" id="3.40.20.10:FF:000002">
    <property type="entry name" value="Gelsolin"/>
    <property type="match status" value="1"/>
</dbReference>
<protein>
    <submittedName>
        <fullName evidence="11">Gelsolin repeat</fullName>
    </submittedName>
</protein>
<feature type="domain" description="Gelsolin-like" evidence="10">
    <location>
        <begin position="395"/>
        <end position="474"/>
    </location>
</feature>
<dbReference type="CDD" id="cd11293">
    <property type="entry name" value="gelsolin_S4_like"/>
    <property type="match status" value="1"/>
</dbReference>
<dbReference type="PANTHER" id="PTHR11977:SF123">
    <property type="entry name" value="GELSOLIN"/>
    <property type="match status" value="1"/>
</dbReference>
<proteinExistence type="inferred from homology"/>
<dbReference type="CDD" id="cd11289">
    <property type="entry name" value="gelsolin_S2_like"/>
    <property type="match status" value="1"/>
</dbReference>
<keyword evidence="7" id="KW-0206">Cytoskeleton</keyword>
<dbReference type="GO" id="GO:0005737">
    <property type="term" value="C:cytoplasm"/>
    <property type="evidence" value="ECO:0007669"/>
    <property type="project" value="TreeGrafter"/>
</dbReference>